<feature type="domain" description="Fibronectin type-III" evidence="13">
    <location>
        <begin position="526"/>
        <end position="629"/>
    </location>
</feature>
<evidence type="ECO:0000259" key="13">
    <source>
        <dbReference type="PROSITE" id="PS50853"/>
    </source>
</evidence>
<feature type="domain" description="Ig-like" evidence="12">
    <location>
        <begin position="135"/>
        <end position="224"/>
    </location>
</feature>
<dbReference type="GO" id="GO:0030424">
    <property type="term" value="C:axon"/>
    <property type="evidence" value="ECO:0007669"/>
    <property type="project" value="TreeGrafter"/>
</dbReference>
<feature type="domain" description="Ig-like" evidence="12">
    <location>
        <begin position="34"/>
        <end position="130"/>
    </location>
</feature>
<dbReference type="AlphaFoldDB" id="A0AAF5PIR9"/>
<keyword evidence="4" id="KW-0677">Repeat</keyword>
<dbReference type="InterPro" id="IPR036116">
    <property type="entry name" value="FN3_sf"/>
</dbReference>
<evidence type="ECO:0000256" key="5">
    <source>
        <dbReference type="ARBA" id="ARBA00022889"/>
    </source>
</evidence>
<reference evidence="14" key="1">
    <citation type="submission" date="2015-03" db="EMBL/GenBank/DDBJ databases">
        <title>Wuchereria bancrofti Genome Sequencing Papua New Guinea Strain.</title>
        <authorList>
            <person name="Small S.T."/>
            <person name="Serre D."/>
            <person name="Zimmerman P.A."/>
        </authorList>
    </citation>
    <scope>NUCLEOTIDE SEQUENCE [LARGE SCALE GENOMIC DNA]</scope>
    <source>
        <strain evidence="14">pt0022</strain>
    </source>
</reference>
<dbReference type="SUPFAM" id="SSF49265">
    <property type="entry name" value="Fibronectin type III"/>
    <property type="match status" value="1"/>
</dbReference>
<proteinExistence type="predicted"/>
<feature type="domain" description="Ig-like" evidence="12">
    <location>
        <begin position="229"/>
        <end position="319"/>
    </location>
</feature>
<feature type="transmembrane region" description="Helical" evidence="11">
    <location>
        <begin position="740"/>
        <end position="760"/>
    </location>
</feature>
<dbReference type="InterPro" id="IPR003961">
    <property type="entry name" value="FN3_dom"/>
</dbReference>
<evidence type="ECO:0000256" key="2">
    <source>
        <dbReference type="ARBA" id="ARBA00022692"/>
    </source>
</evidence>
<dbReference type="CDD" id="cd00063">
    <property type="entry name" value="FN3"/>
    <property type="match status" value="2"/>
</dbReference>
<evidence type="ECO:0000256" key="1">
    <source>
        <dbReference type="ARBA" id="ARBA00004167"/>
    </source>
</evidence>
<evidence type="ECO:0000259" key="12">
    <source>
        <dbReference type="PROSITE" id="PS50835"/>
    </source>
</evidence>
<dbReference type="SUPFAM" id="SSF48726">
    <property type="entry name" value="Immunoglobulin"/>
    <property type="match status" value="5"/>
</dbReference>
<accession>A0AAF5PIR9</accession>
<dbReference type="GO" id="GO:0070593">
    <property type="term" value="P:dendrite self-avoidance"/>
    <property type="evidence" value="ECO:0007669"/>
    <property type="project" value="TreeGrafter"/>
</dbReference>
<reference evidence="14" key="2">
    <citation type="journal article" date="2016" name="Mol. Ecol.">
        <title>Population genomics of the filarial nematode parasite Wuchereria bancrofti from mosquitoes.</title>
        <authorList>
            <person name="Small S.T."/>
            <person name="Reimer L.J."/>
            <person name="Tisch D.J."/>
            <person name="King C.L."/>
            <person name="Christensen B.M."/>
            <person name="Siba P.M."/>
            <person name="Kazura J.W."/>
            <person name="Serre D."/>
            <person name="Zimmerman P.A."/>
        </authorList>
    </citation>
    <scope>NUCLEOTIDE SEQUENCE</scope>
    <source>
        <strain evidence="14">pt0022</strain>
    </source>
</reference>
<comment type="subcellular location">
    <subcellularLocation>
        <location evidence="1">Membrane</location>
        <topology evidence="1">Single-pass membrane protein</topology>
    </subcellularLocation>
</comment>
<dbReference type="InterPro" id="IPR009138">
    <property type="entry name" value="Neural_cell_adh"/>
</dbReference>
<keyword evidence="2 11" id="KW-0812">Transmembrane</keyword>
<dbReference type="InterPro" id="IPR036179">
    <property type="entry name" value="Ig-like_dom_sf"/>
</dbReference>
<dbReference type="PROSITE" id="PS50835">
    <property type="entry name" value="IG_LIKE"/>
    <property type="match status" value="5"/>
</dbReference>
<dbReference type="InterPro" id="IPR013783">
    <property type="entry name" value="Ig-like_fold"/>
</dbReference>
<dbReference type="SMART" id="SM00409">
    <property type="entry name" value="IG"/>
    <property type="match status" value="5"/>
</dbReference>
<evidence type="ECO:0000256" key="9">
    <source>
        <dbReference type="ARBA" id="ARBA00023180"/>
    </source>
</evidence>
<evidence type="ECO:0000256" key="8">
    <source>
        <dbReference type="ARBA" id="ARBA00023157"/>
    </source>
</evidence>
<dbReference type="Pfam" id="PF00047">
    <property type="entry name" value="ig"/>
    <property type="match status" value="1"/>
</dbReference>
<dbReference type="Gene3D" id="2.60.40.10">
    <property type="entry name" value="Immunoglobulins"/>
    <property type="match status" value="7"/>
</dbReference>
<dbReference type="Pfam" id="PF13927">
    <property type="entry name" value="Ig_3"/>
    <property type="match status" value="2"/>
</dbReference>
<keyword evidence="5" id="KW-0130">Cell adhesion</keyword>
<reference evidence="15" key="3">
    <citation type="submission" date="2024-02" db="UniProtKB">
        <authorList>
            <consortium name="WormBaseParasite"/>
        </authorList>
    </citation>
    <scope>IDENTIFICATION</scope>
    <source>
        <strain evidence="15">pt0022</strain>
    </source>
</reference>
<evidence type="ECO:0000313" key="14">
    <source>
        <dbReference type="Proteomes" id="UP000093561"/>
    </source>
</evidence>
<sequence length="833" mass="93459">MVYQQSAKIGIKLEYITFLQLLSVITGWEVHILPTAQQLQNRKSDENIAIICSVIGLQKDRNAKVDIKWYREGYEVPINRQERIAVSRMKPLSARLLFIKPTVEDSDTYKCVVSVNNGNDQIKEKSTKISFIQAAEFIDIELEQHPEEGKDAEIICRVHGDPSLEIFWQFEGKTILEGGPRNYEFKDANQILVIPKYDSDLDDGQYTCSAAQFYSFETVTINVTGYARPKITILDGSDAIYGVEGRDFVIQCQAVGKPKPHYQWIKYADGDEEIIALSEKYDINDGTLIIRDLIPADRGTYSCIAKNALDETRLDFNLTVFSKPRLKLMNNLTITRGDTVKLVCEYSGDGYLKAKWLHLGQEWSSRSTNQSERILGFNDNHVTINEGNGIIILTLTTVDEDDAGQYQCVAENEAGTDQGSVFLSIIHAARIVDHSGTKRALKGDVAVIHCGASAVPEPIWTWTGPSGVIYADGSKYILDVRTVTATLIVRDVNQHDFGKYTCTADNGIGPPDHAELRLIEILPPLTPTKLNCHEHGYPNFGICTIGELKNSPPGKLPSNITFYIIPEDKTNRDNGKMDAVNVTFEFDDEREFKFYHLEPRSRYKIRAQAINEAGASELSAPDIIETTDPWAPDTPTDIQYDCSKACKMVWSEPNNRGSPIIAYKLILKEIAHAEMKHYDAESFELDLGADDLKVDLSFLKPLTTYEVKLIAVNDVGSSNAHSIVLNTSEYAEDGRRGGDFSWLTILLLIIVLLIFLALIIDAMCYLKHHRGFLALICSIFFEANQEEHASKSKNGLQNDRTENNCLLIDERNSSPITVNYGERYRNGPHSTPV</sequence>
<evidence type="ECO:0000256" key="10">
    <source>
        <dbReference type="ARBA" id="ARBA00023319"/>
    </source>
</evidence>
<dbReference type="GO" id="GO:0007411">
    <property type="term" value="P:axon guidance"/>
    <property type="evidence" value="ECO:0007669"/>
    <property type="project" value="TreeGrafter"/>
</dbReference>
<evidence type="ECO:0000256" key="6">
    <source>
        <dbReference type="ARBA" id="ARBA00022989"/>
    </source>
</evidence>
<feature type="domain" description="Ig-like" evidence="12">
    <location>
        <begin position="324"/>
        <end position="424"/>
    </location>
</feature>
<keyword evidence="9" id="KW-0325">Glycoprotein</keyword>
<dbReference type="InterPro" id="IPR007110">
    <property type="entry name" value="Ig-like_dom"/>
</dbReference>
<organism evidence="14 15">
    <name type="scientific">Wuchereria bancrofti</name>
    <dbReference type="NCBI Taxonomy" id="6293"/>
    <lineage>
        <taxon>Eukaryota</taxon>
        <taxon>Metazoa</taxon>
        <taxon>Ecdysozoa</taxon>
        <taxon>Nematoda</taxon>
        <taxon>Chromadorea</taxon>
        <taxon>Rhabditida</taxon>
        <taxon>Spirurina</taxon>
        <taxon>Spiruromorpha</taxon>
        <taxon>Filarioidea</taxon>
        <taxon>Onchocercidae</taxon>
        <taxon>Wuchereria</taxon>
    </lineage>
</organism>
<keyword evidence="3" id="KW-0732">Signal</keyword>
<dbReference type="Pfam" id="PF07679">
    <property type="entry name" value="I-set"/>
    <property type="match status" value="2"/>
</dbReference>
<dbReference type="PANTHER" id="PTHR10075">
    <property type="entry name" value="BASIGIN RELATED"/>
    <property type="match status" value="1"/>
</dbReference>
<dbReference type="InterPro" id="IPR013151">
    <property type="entry name" value="Immunoglobulin_dom"/>
</dbReference>
<dbReference type="GO" id="GO:0098632">
    <property type="term" value="F:cell-cell adhesion mediator activity"/>
    <property type="evidence" value="ECO:0007669"/>
    <property type="project" value="TreeGrafter"/>
</dbReference>
<evidence type="ECO:0000256" key="4">
    <source>
        <dbReference type="ARBA" id="ARBA00022737"/>
    </source>
</evidence>
<evidence type="ECO:0000256" key="3">
    <source>
        <dbReference type="ARBA" id="ARBA00022729"/>
    </source>
</evidence>
<dbReference type="SMART" id="SM00408">
    <property type="entry name" value="IGc2"/>
    <property type="match status" value="5"/>
</dbReference>
<evidence type="ECO:0000256" key="11">
    <source>
        <dbReference type="SAM" id="Phobius"/>
    </source>
</evidence>
<dbReference type="GO" id="GO:0007156">
    <property type="term" value="P:homophilic cell adhesion via plasma membrane adhesion molecules"/>
    <property type="evidence" value="ECO:0007669"/>
    <property type="project" value="TreeGrafter"/>
</dbReference>
<keyword evidence="7 11" id="KW-0472">Membrane</keyword>
<keyword evidence="6 11" id="KW-1133">Transmembrane helix</keyword>
<protein>
    <submittedName>
        <fullName evidence="15">Immunoglobulin I-set domain-containing protein</fullName>
    </submittedName>
</protein>
<feature type="domain" description="Fibronectin type-III" evidence="13">
    <location>
        <begin position="631"/>
        <end position="731"/>
    </location>
</feature>
<evidence type="ECO:0000256" key="7">
    <source>
        <dbReference type="ARBA" id="ARBA00023136"/>
    </source>
</evidence>
<dbReference type="InterPro" id="IPR003599">
    <property type="entry name" value="Ig_sub"/>
</dbReference>
<name>A0AAF5PIR9_WUCBA</name>
<feature type="domain" description="Ig-like" evidence="12">
    <location>
        <begin position="429"/>
        <end position="517"/>
    </location>
</feature>
<dbReference type="SMART" id="SM00060">
    <property type="entry name" value="FN3"/>
    <property type="match status" value="2"/>
</dbReference>
<dbReference type="PANTHER" id="PTHR10075:SF100">
    <property type="entry name" value="FASCICLIN-2"/>
    <property type="match status" value="1"/>
</dbReference>
<dbReference type="PROSITE" id="PS50853">
    <property type="entry name" value="FN3"/>
    <property type="match status" value="2"/>
</dbReference>
<dbReference type="WBParaSite" id="mrna-Wban_01276">
    <property type="protein sequence ID" value="mrna-Wban_01276"/>
    <property type="gene ID" value="Wban_01276"/>
</dbReference>
<dbReference type="PRINTS" id="PR01838">
    <property type="entry name" value="NCAMFAMILY"/>
</dbReference>
<keyword evidence="8" id="KW-1015">Disulfide bond</keyword>
<dbReference type="Proteomes" id="UP000093561">
    <property type="component" value="Unassembled WGS sequence"/>
</dbReference>
<dbReference type="InterPro" id="IPR003598">
    <property type="entry name" value="Ig_sub2"/>
</dbReference>
<keyword evidence="10" id="KW-0393">Immunoglobulin domain</keyword>
<dbReference type="InterPro" id="IPR013098">
    <property type="entry name" value="Ig_I-set"/>
</dbReference>
<evidence type="ECO:0000313" key="15">
    <source>
        <dbReference type="WBParaSite" id="mrna-Wban_01276"/>
    </source>
</evidence>
<dbReference type="GO" id="GO:0005886">
    <property type="term" value="C:plasma membrane"/>
    <property type="evidence" value="ECO:0007669"/>
    <property type="project" value="TreeGrafter"/>
</dbReference>